<dbReference type="InterPro" id="IPR054613">
    <property type="entry name" value="Peptidase_S78_dom"/>
</dbReference>
<reference evidence="5 6" key="1">
    <citation type="submission" date="2020-08" db="EMBL/GenBank/DDBJ databases">
        <title>Genomic Encyclopedia of Type Strains, Phase IV (KMG-IV): sequencing the most valuable type-strain genomes for metagenomic binning, comparative biology and taxonomic classification.</title>
        <authorList>
            <person name="Goeker M."/>
        </authorList>
    </citation>
    <scope>NUCLEOTIDE SEQUENCE [LARGE SCALE GENOMIC DNA]</scope>
    <source>
        <strain evidence="5 6">DSM 5686</strain>
    </source>
</reference>
<organism evidence="5 6">
    <name type="scientific">Methylobacterium fujisawaense</name>
    <dbReference type="NCBI Taxonomy" id="107400"/>
    <lineage>
        <taxon>Bacteria</taxon>
        <taxon>Pseudomonadati</taxon>
        <taxon>Pseudomonadota</taxon>
        <taxon>Alphaproteobacteria</taxon>
        <taxon>Hyphomicrobiales</taxon>
        <taxon>Methylobacteriaceae</taxon>
        <taxon>Methylobacterium</taxon>
    </lineage>
</organism>
<evidence type="ECO:0000256" key="2">
    <source>
        <dbReference type="ARBA" id="ARBA00022670"/>
    </source>
</evidence>
<name>A0ABR6D6H7_9HYPH</name>
<dbReference type="NCBIfam" id="TIGR01543">
    <property type="entry name" value="proheadase_HK97"/>
    <property type="match status" value="1"/>
</dbReference>
<dbReference type="InterPro" id="IPR006433">
    <property type="entry name" value="Prohead_protease"/>
</dbReference>
<dbReference type="RefSeq" id="WP_182591535.1">
    <property type="nucleotide sequence ID" value="NZ_JACJIM010000002.1"/>
</dbReference>
<dbReference type="EMBL" id="JACJIM010000002">
    <property type="protein sequence ID" value="MBA9061694.1"/>
    <property type="molecule type" value="Genomic_DNA"/>
</dbReference>
<dbReference type="Pfam" id="PF04586">
    <property type="entry name" value="Peptidase_S78"/>
    <property type="match status" value="1"/>
</dbReference>
<protein>
    <recommendedName>
        <fullName evidence="4">Prohead serine protease domain-containing protein</fullName>
    </recommendedName>
</protein>
<keyword evidence="1" id="KW-1188">Viral release from host cell</keyword>
<evidence type="ECO:0000256" key="1">
    <source>
        <dbReference type="ARBA" id="ARBA00022612"/>
    </source>
</evidence>
<sequence>MDTVIVPLELKFAGSPDAGEFEGYGAVFGNVDQHGDRILPGAFAATLAERKAVGGTVPMHVNHGLPQLGGQRAVGIWTDLAEDGKGLRAKGKISGMNTDAGRNLFERVKDGAFPGLSIGYRVAPGGAIYGAKAGEPRRSLKAINLGEISLVDTPSNGLALVDAVKTALAQPDAAAAAASIAAAMRLHDKHMGADPYGSPTLKERAQVMNHLRDGFEALTGSRAPEDLDAWKVAPTLRDVEALLREECGLSHKQARSIAARRFTAAPRVEGTATPEDTAALWALLSGFKLPQLSRDRS</sequence>
<feature type="domain" description="Prohead serine protease" evidence="4">
    <location>
        <begin position="19"/>
        <end position="168"/>
    </location>
</feature>
<comment type="caution">
    <text evidence="5">The sequence shown here is derived from an EMBL/GenBank/DDBJ whole genome shotgun (WGS) entry which is preliminary data.</text>
</comment>
<evidence type="ECO:0000259" key="4">
    <source>
        <dbReference type="Pfam" id="PF04586"/>
    </source>
</evidence>
<evidence type="ECO:0000313" key="5">
    <source>
        <dbReference type="EMBL" id="MBA9061694.1"/>
    </source>
</evidence>
<proteinExistence type="predicted"/>
<accession>A0ABR6D6H7</accession>
<keyword evidence="6" id="KW-1185">Reference proteome</keyword>
<evidence type="ECO:0000256" key="3">
    <source>
        <dbReference type="ARBA" id="ARBA00022801"/>
    </source>
</evidence>
<dbReference type="GeneID" id="96602812"/>
<keyword evidence="3" id="KW-0378">Hydrolase</keyword>
<dbReference type="Proteomes" id="UP000565455">
    <property type="component" value="Unassembled WGS sequence"/>
</dbReference>
<evidence type="ECO:0000313" key="6">
    <source>
        <dbReference type="Proteomes" id="UP000565455"/>
    </source>
</evidence>
<gene>
    <name evidence="5" type="ORF">GGQ91_001071</name>
</gene>
<keyword evidence="2" id="KW-0645">Protease</keyword>